<dbReference type="EMBL" id="SPSB01000005">
    <property type="protein sequence ID" value="TFV92401.1"/>
    <property type="molecule type" value="Genomic_DNA"/>
</dbReference>
<dbReference type="PANTHER" id="PTHR38477">
    <property type="entry name" value="HYPOTHETICAL EXPORTED PROTEIN"/>
    <property type="match status" value="1"/>
</dbReference>
<dbReference type="Pfam" id="PF13645">
    <property type="entry name" value="YkuD_2"/>
    <property type="match status" value="1"/>
</dbReference>
<comment type="caution">
    <text evidence="1">The sequence shown here is derived from an EMBL/GenBank/DDBJ whole genome shotgun (WGS) entry which is preliminary data.</text>
</comment>
<dbReference type="Proteomes" id="UP000297647">
    <property type="component" value="Unassembled WGS sequence"/>
</dbReference>
<organism evidence="1 2">
    <name type="scientific">Algoriphagus kandeliae</name>
    <dbReference type="NCBI Taxonomy" id="2562278"/>
    <lineage>
        <taxon>Bacteria</taxon>
        <taxon>Pseudomonadati</taxon>
        <taxon>Bacteroidota</taxon>
        <taxon>Cytophagia</taxon>
        <taxon>Cytophagales</taxon>
        <taxon>Cyclobacteriaceae</taxon>
        <taxon>Algoriphagus</taxon>
    </lineage>
</organism>
<sequence length="233" mass="25985">MNIIQILLAGMLSLGHTSKTTHVKPKSENIIHAKDSYAQLKEKFDVLPDRTIFEKAMAGWSHLKEDLRNPMLTIIDFSLPSTEKRMWVIDPKNMEVKLHTVVSHGRNSGNLFAESFSNTPNSYKSSLGFYKTAETYKGKHGYSLRLDGLEKGFNDKARDRAIVIHGADYAREEVAKSSGRLGRSLGCPALPSEISKEAIDLIKDGSLIFIYGEDEKYLSNSPILSEALLSQPV</sequence>
<dbReference type="InterPro" id="IPR032676">
    <property type="entry name" value="YkuD_2"/>
</dbReference>
<protein>
    <submittedName>
        <fullName evidence="1">Murein L,D-transpeptidase catalytic domain family protein</fullName>
    </submittedName>
</protein>
<dbReference type="OrthoDB" id="9815195at2"/>
<proteinExistence type="predicted"/>
<dbReference type="RefSeq" id="WP_135076736.1">
    <property type="nucleotide sequence ID" value="NZ_SPSB01000005.1"/>
</dbReference>
<dbReference type="PANTHER" id="PTHR38477:SF1">
    <property type="entry name" value="MUREIN L,D-TRANSPEPTIDASE CATALYTIC DOMAIN FAMILY PROTEIN"/>
    <property type="match status" value="1"/>
</dbReference>
<evidence type="ECO:0000313" key="2">
    <source>
        <dbReference type="Proteomes" id="UP000297647"/>
    </source>
</evidence>
<dbReference type="AlphaFoldDB" id="A0A4Y9QIA1"/>
<evidence type="ECO:0000313" key="1">
    <source>
        <dbReference type="EMBL" id="TFV92401.1"/>
    </source>
</evidence>
<keyword evidence="2" id="KW-1185">Reference proteome</keyword>
<name>A0A4Y9QIA1_9BACT</name>
<accession>A0A4Y9QIA1</accession>
<reference evidence="1 2" key="1">
    <citation type="submission" date="2019-03" db="EMBL/GenBank/DDBJ databases">
        <title>Algoriphagus sp. nov, a new strain isolated from root system soil of mangrove plant Kandelia.</title>
        <authorList>
            <person name="Yin Q."/>
            <person name="Wang K."/>
            <person name="Song Z."/>
        </authorList>
    </citation>
    <scope>NUCLEOTIDE SEQUENCE [LARGE SCALE GENOMIC DNA]</scope>
    <source>
        <strain evidence="1 2">XY-J91</strain>
    </source>
</reference>
<gene>
    <name evidence="1" type="ORF">E4S40_16285</name>
</gene>